<keyword evidence="9" id="KW-1185">Reference proteome</keyword>
<dbReference type="SUPFAM" id="SSF52743">
    <property type="entry name" value="Subtilisin-like"/>
    <property type="match status" value="1"/>
</dbReference>
<evidence type="ECO:0000313" key="8">
    <source>
        <dbReference type="EMBL" id="EPX80941.1"/>
    </source>
</evidence>
<dbReference type="PANTHER" id="PTHR43806">
    <property type="entry name" value="PEPTIDASE S8"/>
    <property type="match status" value="1"/>
</dbReference>
<evidence type="ECO:0000256" key="1">
    <source>
        <dbReference type="ARBA" id="ARBA00011073"/>
    </source>
</evidence>
<evidence type="ECO:0000256" key="4">
    <source>
        <dbReference type="ARBA" id="ARBA00022825"/>
    </source>
</evidence>
<dbReference type="Pfam" id="PF00082">
    <property type="entry name" value="Peptidase_S8"/>
    <property type="match status" value="1"/>
</dbReference>
<evidence type="ECO:0000259" key="7">
    <source>
        <dbReference type="Pfam" id="PF00082"/>
    </source>
</evidence>
<feature type="active site" description="Charge relay system" evidence="5">
    <location>
        <position position="294"/>
    </location>
</feature>
<dbReference type="AlphaFoldDB" id="S9QHK4"/>
<keyword evidence="4 5" id="KW-0720">Serine protease</keyword>
<dbReference type="CDD" id="cd05561">
    <property type="entry name" value="Peptidases_S8_4"/>
    <property type="match status" value="1"/>
</dbReference>
<dbReference type="STRING" id="1123360.thalar_00822"/>
<proteinExistence type="inferred from homology"/>
<dbReference type="InterPro" id="IPR000209">
    <property type="entry name" value="Peptidase_S8/S53_dom"/>
</dbReference>
<name>S9QHK4_9RHOB</name>
<feature type="region of interest" description="Disordered" evidence="6">
    <location>
        <begin position="1"/>
        <end position="31"/>
    </location>
</feature>
<evidence type="ECO:0000256" key="6">
    <source>
        <dbReference type="SAM" id="MobiDB-lite"/>
    </source>
</evidence>
<dbReference type="GO" id="GO:0006508">
    <property type="term" value="P:proteolysis"/>
    <property type="evidence" value="ECO:0007669"/>
    <property type="project" value="UniProtKB-KW"/>
</dbReference>
<evidence type="ECO:0000256" key="2">
    <source>
        <dbReference type="ARBA" id="ARBA00022670"/>
    </source>
</evidence>
<dbReference type="PANTHER" id="PTHR43806:SF11">
    <property type="entry name" value="CEREVISIN-RELATED"/>
    <property type="match status" value="1"/>
</dbReference>
<comment type="caution">
    <text evidence="8">The sequence shown here is derived from an EMBL/GenBank/DDBJ whole genome shotgun (WGS) entry which is preliminary data.</text>
</comment>
<dbReference type="eggNOG" id="COG1404">
    <property type="taxonomic scope" value="Bacteria"/>
</dbReference>
<sequence length="538" mass="55968">MGGGSGKGSGSDKGDGGMGGGSEGSNAELGGKKNVSNRLAANALQLMKPQGTDPFSATQNLRGGRQILMVTAPLRFAHSATNSVFSNQIIRVQAAVPSIQLLAGGRICDEVDASNQSETNDGDADESEVHTGAEASKEVQVVHWNHPLPMPETPISETDLAESLGLEAEGLPEEYRTPDNVYTTENDTPQFVLLASQQTTPAALDIIQSLGGIILEISSLPSLDLNMIVIDLAGAVSGAEVRALLAFDGIDADFDMNHIYVGAQGRRSYAHELVGSADFDRCTLPRSVRIGIIDGPVDDTSPFLHNVQMRSHTVLGQTEVPASTSHATGIASLIAAAPAADSVEGLAIGAELFVAVAFADSKNGNIASTQNLVKAIDWLLSEKVEIINMSLAGPHNRTLRRVLSVAGTRGATIVAAAGNDGLPHVAYPGSDPNVIAVTAVDAFKDIYAMASFGDEVEFAAPGVDLLVAEGIGQAYRSGTSYAAAIASAIIAHVIGNAHMSPSKVRDVLRDSATDLGAAGWDPRFGWGLMQLGLCKDEN</sequence>
<evidence type="ECO:0000313" key="9">
    <source>
        <dbReference type="Proteomes" id="UP000015351"/>
    </source>
</evidence>
<dbReference type="EMBL" id="AONI01000007">
    <property type="protein sequence ID" value="EPX80941.1"/>
    <property type="molecule type" value="Genomic_DNA"/>
</dbReference>
<feature type="region of interest" description="Disordered" evidence="6">
    <location>
        <begin position="113"/>
        <end position="133"/>
    </location>
</feature>
<comment type="similarity">
    <text evidence="1 5">Belongs to the peptidase S8 family.</text>
</comment>
<dbReference type="HOGENOM" id="CLU_506048_0_0_5"/>
<dbReference type="GO" id="GO:0004252">
    <property type="term" value="F:serine-type endopeptidase activity"/>
    <property type="evidence" value="ECO:0007669"/>
    <property type="project" value="UniProtKB-UniRule"/>
</dbReference>
<keyword evidence="3 5" id="KW-0378">Hydrolase</keyword>
<feature type="active site" description="Charge relay system" evidence="5">
    <location>
        <position position="480"/>
    </location>
</feature>
<dbReference type="PROSITE" id="PS51892">
    <property type="entry name" value="SUBTILASE"/>
    <property type="match status" value="1"/>
</dbReference>
<dbReference type="Proteomes" id="UP000015351">
    <property type="component" value="Unassembled WGS sequence"/>
</dbReference>
<evidence type="ECO:0000256" key="5">
    <source>
        <dbReference type="PROSITE-ProRule" id="PRU01240"/>
    </source>
</evidence>
<gene>
    <name evidence="8" type="ORF">thalar_00822</name>
</gene>
<keyword evidence="2 5" id="KW-0645">Protease</keyword>
<accession>S9QHK4</accession>
<organism evidence="8 9">
    <name type="scientific">Litoreibacter arenae DSM 19593</name>
    <dbReference type="NCBI Taxonomy" id="1123360"/>
    <lineage>
        <taxon>Bacteria</taxon>
        <taxon>Pseudomonadati</taxon>
        <taxon>Pseudomonadota</taxon>
        <taxon>Alphaproteobacteria</taxon>
        <taxon>Rhodobacterales</taxon>
        <taxon>Roseobacteraceae</taxon>
        <taxon>Litoreibacter</taxon>
    </lineage>
</organism>
<feature type="domain" description="Peptidase S8/S53" evidence="7">
    <location>
        <begin position="288"/>
        <end position="527"/>
    </location>
</feature>
<feature type="active site" description="Charge relay system" evidence="5">
    <location>
        <position position="326"/>
    </location>
</feature>
<dbReference type="InterPro" id="IPR036852">
    <property type="entry name" value="Peptidase_S8/S53_dom_sf"/>
</dbReference>
<protein>
    <submittedName>
        <fullName evidence="8">Extracellular protease</fullName>
    </submittedName>
</protein>
<dbReference type="Gene3D" id="3.40.50.200">
    <property type="entry name" value="Peptidase S8/S53 domain"/>
    <property type="match status" value="1"/>
</dbReference>
<dbReference type="InterPro" id="IPR050131">
    <property type="entry name" value="Peptidase_S8_subtilisin-like"/>
</dbReference>
<reference evidence="9" key="1">
    <citation type="journal article" date="2013" name="Stand. Genomic Sci.">
        <title>Genome sequence of the Litoreibacter arenae type strain (DSM 19593(T)), a member of the Roseobacter clade isolated from sea sand.</title>
        <authorList>
            <person name="Riedel T."/>
            <person name="Fiebig A."/>
            <person name="Petersen J."/>
            <person name="Gronow S."/>
            <person name="Kyrpides N.C."/>
            <person name="Goker M."/>
            <person name="Klenk H.P."/>
        </authorList>
    </citation>
    <scope>NUCLEOTIDE SEQUENCE [LARGE SCALE GENOMIC DNA]</scope>
    <source>
        <strain evidence="9">DSM 19593</strain>
    </source>
</reference>
<evidence type="ECO:0000256" key="3">
    <source>
        <dbReference type="ARBA" id="ARBA00022801"/>
    </source>
</evidence>